<feature type="compositionally biased region" description="Polar residues" evidence="1">
    <location>
        <begin position="124"/>
        <end position="141"/>
    </location>
</feature>
<dbReference type="Proteomes" id="UP001318860">
    <property type="component" value="Unassembled WGS sequence"/>
</dbReference>
<dbReference type="PANTHER" id="PTHR34686">
    <property type="entry name" value="MATERNAL EFFECT EMBRYO ARREST PROTEIN"/>
    <property type="match status" value="1"/>
</dbReference>
<proteinExistence type="predicted"/>
<evidence type="ECO:0008006" key="4">
    <source>
        <dbReference type="Google" id="ProtNLM"/>
    </source>
</evidence>
<evidence type="ECO:0000313" key="3">
    <source>
        <dbReference type="Proteomes" id="UP001318860"/>
    </source>
</evidence>
<evidence type="ECO:0000256" key="1">
    <source>
        <dbReference type="SAM" id="MobiDB-lite"/>
    </source>
</evidence>
<feature type="region of interest" description="Disordered" evidence="1">
    <location>
        <begin position="123"/>
        <end position="145"/>
    </location>
</feature>
<sequence length="163" mass="18215">MRPNRSDVHLNGEEAAKVEAATRDYFDGVAPKRHTKPQRSEYSSAYADAVSTNDDGVVIPEYVQFQHLQKDDNQKLVYNGGNISEEFTETEYYRDLNGIDKQHHTTGTGFIKVDNTNEKGFSLTPDSATESHASTRGNPATNDWIPTATDMVDFVTAKPKRSE</sequence>
<organism evidence="2 3">
    <name type="scientific">Rehmannia glutinosa</name>
    <name type="common">Chinese foxglove</name>
    <dbReference type="NCBI Taxonomy" id="99300"/>
    <lineage>
        <taxon>Eukaryota</taxon>
        <taxon>Viridiplantae</taxon>
        <taxon>Streptophyta</taxon>
        <taxon>Embryophyta</taxon>
        <taxon>Tracheophyta</taxon>
        <taxon>Spermatophyta</taxon>
        <taxon>Magnoliopsida</taxon>
        <taxon>eudicotyledons</taxon>
        <taxon>Gunneridae</taxon>
        <taxon>Pentapetalae</taxon>
        <taxon>asterids</taxon>
        <taxon>lamiids</taxon>
        <taxon>Lamiales</taxon>
        <taxon>Orobanchaceae</taxon>
        <taxon>Rehmannieae</taxon>
        <taxon>Rehmannia</taxon>
    </lineage>
</organism>
<name>A0ABR0WCW6_REHGL</name>
<gene>
    <name evidence="2" type="ORF">DH2020_022102</name>
</gene>
<protein>
    <recommendedName>
        <fullName evidence="4">Maternal effect embryo arrest 59</fullName>
    </recommendedName>
</protein>
<dbReference type="EMBL" id="JABTTQ020000012">
    <property type="protein sequence ID" value="KAK6145282.1"/>
    <property type="molecule type" value="Genomic_DNA"/>
</dbReference>
<comment type="caution">
    <text evidence="2">The sequence shown here is derived from an EMBL/GenBank/DDBJ whole genome shotgun (WGS) entry which is preliminary data.</text>
</comment>
<reference evidence="2 3" key="1">
    <citation type="journal article" date="2021" name="Comput. Struct. Biotechnol. J.">
        <title>De novo genome assembly of the potent medicinal plant Rehmannia glutinosa using nanopore technology.</title>
        <authorList>
            <person name="Ma L."/>
            <person name="Dong C."/>
            <person name="Song C."/>
            <person name="Wang X."/>
            <person name="Zheng X."/>
            <person name="Niu Y."/>
            <person name="Chen S."/>
            <person name="Feng W."/>
        </authorList>
    </citation>
    <scope>NUCLEOTIDE SEQUENCE [LARGE SCALE GENOMIC DNA]</scope>
    <source>
        <strain evidence="2">DH-2019</strain>
    </source>
</reference>
<dbReference type="PANTHER" id="PTHR34686:SF5">
    <property type="entry name" value="OS05G0451300 PROTEIN"/>
    <property type="match status" value="1"/>
</dbReference>
<evidence type="ECO:0000313" key="2">
    <source>
        <dbReference type="EMBL" id="KAK6145282.1"/>
    </source>
</evidence>
<accession>A0ABR0WCW6</accession>
<keyword evidence="3" id="KW-1185">Reference proteome</keyword>